<accession>A0ABQ9HRD5</accession>
<dbReference type="Proteomes" id="UP001159363">
    <property type="component" value="Chromosome X"/>
</dbReference>
<name>A0ABQ9HRD5_9NEOP</name>
<gene>
    <name evidence="1" type="ORF">PR048_012853</name>
</gene>
<sequence length="81" mass="9812">MVAHLVTHENIATVRKQDGCVCANYSCSIHLYTLQFKEEQMMVANEAIFKTLQEFYVYEFNRFRVYSRHYRTKIRLKRQKS</sequence>
<dbReference type="EMBL" id="JARBHB010000004">
    <property type="protein sequence ID" value="KAJ8886641.1"/>
    <property type="molecule type" value="Genomic_DNA"/>
</dbReference>
<protein>
    <submittedName>
        <fullName evidence="1">Uncharacterized protein</fullName>
    </submittedName>
</protein>
<comment type="caution">
    <text evidence="1">The sequence shown here is derived from an EMBL/GenBank/DDBJ whole genome shotgun (WGS) entry which is preliminary data.</text>
</comment>
<evidence type="ECO:0000313" key="2">
    <source>
        <dbReference type="Proteomes" id="UP001159363"/>
    </source>
</evidence>
<proteinExistence type="predicted"/>
<organism evidence="1 2">
    <name type="scientific">Dryococelus australis</name>
    <dbReference type="NCBI Taxonomy" id="614101"/>
    <lineage>
        <taxon>Eukaryota</taxon>
        <taxon>Metazoa</taxon>
        <taxon>Ecdysozoa</taxon>
        <taxon>Arthropoda</taxon>
        <taxon>Hexapoda</taxon>
        <taxon>Insecta</taxon>
        <taxon>Pterygota</taxon>
        <taxon>Neoptera</taxon>
        <taxon>Polyneoptera</taxon>
        <taxon>Phasmatodea</taxon>
        <taxon>Verophasmatodea</taxon>
        <taxon>Anareolatae</taxon>
        <taxon>Phasmatidae</taxon>
        <taxon>Eurycanthinae</taxon>
        <taxon>Dryococelus</taxon>
    </lineage>
</organism>
<reference evidence="1 2" key="1">
    <citation type="submission" date="2023-02" db="EMBL/GenBank/DDBJ databases">
        <title>LHISI_Scaffold_Assembly.</title>
        <authorList>
            <person name="Stuart O.P."/>
            <person name="Cleave R."/>
            <person name="Magrath M.J.L."/>
            <person name="Mikheyev A.S."/>
        </authorList>
    </citation>
    <scope>NUCLEOTIDE SEQUENCE [LARGE SCALE GENOMIC DNA]</scope>
    <source>
        <strain evidence="1">Daus_M_001</strain>
        <tissue evidence="1">Leg muscle</tissue>
    </source>
</reference>
<evidence type="ECO:0000313" key="1">
    <source>
        <dbReference type="EMBL" id="KAJ8886641.1"/>
    </source>
</evidence>
<keyword evidence="2" id="KW-1185">Reference proteome</keyword>